<accession>A0ABP1D7Z1</accession>
<protein>
    <submittedName>
        <fullName evidence="1">Uncharacterized protein</fullName>
    </submittedName>
</protein>
<evidence type="ECO:0000313" key="1">
    <source>
        <dbReference type="EMBL" id="CAL1703207.1"/>
    </source>
</evidence>
<gene>
    <name evidence="1" type="ORF">GFSPODELE1_LOCUS4456</name>
</gene>
<keyword evidence="2" id="KW-1185">Reference proteome</keyword>
<reference evidence="2" key="1">
    <citation type="submission" date="2024-04" db="EMBL/GenBank/DDBJ databases">
        <authorList>
            <person name="Shaw F."/>
            <person name="Minotto A."/>
        </authorList>
    </citation>
    <scope>NUCLEOTIDE SEQUENCE [LARGE SCALE GENOMIC DNA]</scope>
</reference>
<proteinExistence type="predicted"/>
<organism evidence="1 2">
    <name type="scientific">Somion occarium</name>
    <dbReference type="NCBI Taxonomy" id="3059160"/>
    <lineage>
        <taxon>Eukaryota</taxon>
        <taxon>Fungi</taxon>
        <taxon>Dikarya</taxon>
        <taxon>Basidiomycota</taxon>
        <taxon>Agaricomycotina</taxon>
        <taxon>Agaricomycetes</taxon>
        <taxon>Polyporales</taxon>
        <taxon>Cerrenaceae</taxon>
        <taxon>Somion</taxon>
    </lineage>
</organism>
<dbReference type="Proteomes" id="UP001497453">
    <property type="component" value="Chromosome 3"/>
</dbReference>
<name>A0ABP1D7Z1_9APHY</name>
<evidence type="ECO:0000313" key="2">
    <source>
        <dbReference type="Proteomes" id="UP001497453"/>
    </source>
</evidence>
<sequence>MNAMDFSSNVYLAVTTAPNLSHNPSSLVVHPTVTYVGKVGELADVQVVSVPKDAWDNVKDDVFRALNALDGVQRIEIQSPPRQRVKRGDEL</sequence>
<dbReference type="EMBL" id="OZ037946">
    <property type="protein sequence ID" value="CAL1703207.1"/>
    <property type="molecule type" value="Genomic_DNA"/>
</dbReference>